<dbReference type="Gene3D" id="3.60.15.10">
    <property type="entry name" value="Ribonuclease Z/Hydroxyacylglutathione hydrolase-like"/>
    <property type="match status" value="1"/>
</dbReference>
<accession>A0A9D3YPI8</accession>
<dbReference type="EMBL" id="JAIWYP010000015">
    <property type="protein sequence ID" value="KAH3702545.1"/>
    <property type="molecule type" value="Genomic_DNA"/>
</dbReference>
<comment type="caution">
    <text evidence="1">The sequence shown here is derived from an EMBL/GenBank/DDBJ whole genome shotgun (WGS) entry which is preliminary data.</text>
</comment>
<gene>
    <name evidence="1" type="ORF">DPMN_077569</name>
</gene>
<evidence type="ECO:0000313" key="2">
    <source>
        <dbReference type="Proteomes" id="UP000828390"/>
    </source>
</evidence>
<reference evidence="1" key="1">
    <citation type="journal article" date="2019" name="bioRxiv">
        <title>The Genome of the Zebra Mussel, Dreissena polymorpha: A Resource for Invasive Species Research.</title>
        <authorList>
            <person name="McCartney M.A."/>
            <person name="Auch B."/>
            <person name="Kono T."/>
            <person name="Mallez S."/>
            <person name="Zhang Y."/>
            <person name="Obille A."/>
            <person name="Becker A."/>
            <person name="Abrahante J.E."/>
            <person name="Garbe J."/>
            <person name="Badalamenti J.P."/>
            <person name="Herman A."/>
            <person name="Mangelson H."/>
            <person name="Liachko I."/>
            <person name="Sullivan S."/>
            <person name="Sone E.D."/>
            <person name="Koren S."/>
            <person name="Silverstein K.A.T."/>
            <person name="Beckman K.B."/>
            <person name="Gohl D.M."/>
        </authorList>
    </citation>
    <scope>NUCLEOTIDE SEQUENCE</scope>
    <source>
        <strain evidence="1">Duluth1</strain>
        <tissue evidence="1">Whole animal</tissue>
    </source>
</reference>
<sequence length="51" mass="5901">MVTTVAEEKQLNPRLTKSREEFIKIMSNLNLPYPKQIGQEHSLTQKSSVEQ</sequence>
<proteinExistence type="predicted"/>
<dbReference type="AlphaFoldDB" id="A0A9D3YPI8"/>
<organism evidence="1 2">
    <name type="scientific">Dreissena polymorpha</name>
    <name type="common">Zebra mussel</name>
    <name type="synonym">Mytilus polymorpha</name>
    <dbReference type="NCBI Taxonomy" id="45954"/>
    <lineage>
        <taxon>Eukaryota</taxon>
        <taxon>Metazoa</taxon>
        <taxon>Spiralia</taxon>
        <taxon>Lophotrochozoa</taxon>
        <taxon>Mollusca</taxon>
        <taxon>Bivalvia</taxon>
        <taxon>Autobranchia</taxon>
        <taxon>Heteroconchia</taxon>
        <taxon>Euheterodonta</taxon>
        <taxon>Imparidentia</taxon>
        <taxon>Neoheterodontei</taxon>
        <taxon>Myida</taxon>
        <taxon>Dreissenoidea</taxon>
        <taxon>Dreissenidae</taxon>
        <taxon>Dreissena</taxon>
    </lineage>
</organism>
<keyword evidence="2" id="KW-1185">Reference proteome</keyword>
<dbReference type="InterPro" id="IPR036866">
    <property type="entry name" value="RibonucZ/Hydroxyglut_hydro"/>
</dbReference>
<name>A0A9D3YPI8_DREPO</name>
<reference evidence="1" key="2">
    <citation type="submission" date="2020-11" db="EMBL/GenBank/DDBJ databases">
        <authorList>
            <person name="McCartney M.A."/>
            <person name="Auch B."/>
            <person name="Kono T."/>
            <person name="Mallez S."/>
            <person name="Becker A."/>
            <person name="Gohl D.M."/>
            <person name="Silverstein K.A.T."/>
            <person name="Koren S."/>
            <person name="Bechman K.B."/>
            <person name="Herman A."/>
            <person name="Abrahante J.E."/>
            <person name="Garbe J."/>
        </authorList>
    </citation>
    <scope>NUCLEOTIDE SEQUENCE</scope>
    <source>
        <strain evidence="1">Duluth1</strain>
        <tissue evidence="1">Whole animal</tissue>
    </source>
</reference>
<evidence type="ECO:0000313" key="1">
    <source>
        <dbReference type="EMBL" id="KAH3702545.1"/>
    </source>
</evidence>
<protein>
    <submittedName>
        <fullName evidence="1">Uncharacterized protein</fullName>
    </submittedName>
</protein>
<dbReference type="Proteomes" id="UP000828390">
    <property type="component" value="Unassembled WGS sequence"/>
</dbReference>